<gene>
    <name evidence="1" type="ORF">AVEN_4325_1</name>
</gene>
<evidence type="ECO:0000313" key="1">
    <source>
        <dbReference type="EMBL" id="GBM37556.1"/>
    </source>
</evidence>
<proteinExistence type="predicted"/>
<keyword evidence="2" id="KW-1185">Reference proteome</keyword>
<organism evidence="1 2">
    <name type="scientific">Araneus ventricosus</name>
    <name type="common">Orbweaver spider</name>
    <name type="synonym">Epeira ventricosa</name>
    <dbReference type="NCBI Taxonomy" id="182803"/>
    <lineage>
        <taxon>Eukaryota</taxon>
        <taxon>Metazoa</taxon>
        <taxon>Ecdysozoa</taxon>
        <taxon>Arthropoda</taxon>
        <taxon>Chelicerata</taxon>
        <taxon>Arachnida</taxon>
        <taxon>Araneae</taxon>
        <taxon>Araneomorphae</taxon>
        <taxon>Entelegynae</taxon>
        <taxon>Araneoidea</taxon>
        <taxon>Araneidae</taxon>
        <taxon>Araneus</taxon>
    </lineage>
</organism>
<evidence type="ECO:0000313" key="2">
    <source>
        <dbReference type="Proteomes" id="UP000499080"/>
    </source>
</evidence>
<reference evidence="1 2" key="1">
    <citation type="journal article" date="2019" name="Sci. Rep.">
        <title>Orb-weaving spider Araneus ventricosus genome elucidates the spidroin gene catalogue.</title>
        <authorList>
            <person name="Kono N."/>
            <person name="Nakamura H."/>
            <person name="Ohtoshi R."/>
            <person name="Moran D.A.P."/>
            <person name="Shinohara A."/>
            <person name="Yoshida Y."/>
            <person name="Fujiwara M."/>
            <person name="Mori M."/>
            <person name="Tomita M."/>
            <person name="Arakawa K."/>
        </authorList>
    </citation>
    <scope>NUCLEOTIDE SEQUENCE [LARGE SCALE GENOMIC DNA]</scope>
</reference>
<name>A0A4Y2FAR4_ARAVE</name>
<protein>
    <submittedName>
        <fullName evidence="1">Uncharacterized protein</fullName>
    </submittedName>
</protein>
<dbReference type="Proteomes" id="UP000499080">
    <property type="component" value="Unassembled WGS sequence"/>
</dbReference>
<dbReference type="EMBL" id="BGPR01095208">
    <property type="protein sequence ID" value="GBM37556.1"/>
    <property type="molecule type" value="Genomic_DNA"/>
</dbReference>
<sequence length="122" mass="14368">MLRLLISNTSPIWATAAKTHRKELEMLQNKTARRKVGMRCFLRSRDIQKDIQLTSVKHYHRRLIECGHSLHGFLERETEKPIKSEETIQTDRHVWNSVWTEIRECGERKFCAEGIQKGKSPP</sequence>
<comment type="caution">
    <text evidence="1">The sequence shown here is derived from an EMBL/GenBank/DDBJ whole genome shotgun (WGS) entry which is preliminary data.</text>
</comment>
<dbReference type="AlphaFoldDB" id="A0A4Y2FAR4"/>
<accession>A0A4Y2FAR4</accession>
<dbReference type="OrthoDB" id="6818650at2759"/>